<name>A0A6F8T9I8_9GAMM</name>
<accession>A0A6F8T9I8</accession>
<geneLocation type="plasmid" evidence="2">
    <name>ptum19329-2 dna</name>
</geneLocation>
<dbReference type="KEGG" id="lant:TUM19329_37050"/>
<sequence>MSTKDIYDELKIIMTDALLQMSRLTERGVTRNADFLGMTQLFLISIMSTAAEIAETVNEGGATWLYAEIETAAKHGGIDTIRKTTTSKNQYSIADMAPDDFPGAMNYIGQELSTTLFKSIHELPQPLRNPEMLLRGVEALLGNLLNQKFSDNSHQILDSLCEHVHMALDELQSGKNTGRKPVALRVVKDE</sequence>
<proteinExistence type="predicted"/>
<keyword evidence="2" id="KW-1185">Reference proteome</keyword>
<evidence type="ECO:0000313" key="1">
    <source>
        <dbReference type="EMBL" id="BCA97344.1"/>
    </source>
</evidence>
<keyword evidence="1" id="KW-0614">Plasmid</keyword>
<evidence type="ECO:0000313" key="2">
    <source>
        <dbReference type="Proteomes" id="UP000502894"/>
    </source>
</evidence>
<dbReference type="AlphaFoldDB" id="A0A6F8T9I8"/>
<dbReference type="Proteomes" id="UP000502894">
    <property type="component" value="Plasmid ptum19329-2 dna"/>
</dbReference>
<dbReference type="RefSeq" id="WP_173238710.1">
    <property type="nucleotide sequence ID" value="NZ_AP022841.1"/>
</dbReference>
<reference evidence="1" key="1">
    <citation type="journal article" date="2020" name="Microbiol. Resour. Announc.">
        <title>Complete Genome Sequence of Novel Psychrotolerant Legionella Strain TUM19329, Isolated from Antarctic Lake Sediment.</title>
        <authorList>
            <person name="Shimada S."/>
            <person name="Nakai R."/>
            <person name="Aoki K."/>
            <person name="Shimoeda N."/>
            <person name="Ohno G."/>
            <person name="Miyazaki Y."/>
            <person name="Kudoh S."/>
            <person name="Imura S."/>
            <person name="Watanabe K."/>
            <person name="Ishii Y."/>
            <person name="Tateda K."/>
        </authorList>
    </citation>
    <scope>NUCLEOTIDE SEQUENCE [LARGE SCALE GENOMIC DNA]</scope>
    <source>
        <strain evidence="1">TUM19329</strain>
        <plasmid evidence="1">pTUM19329-2</plasmid>
    </source>
</reference>
<gene>
    <name evidence="1" type="ORF">TUM19329_37050</name>
</gene>
<protein>
    <submittedName>
        <fullName evidence="1">Uncharacterized protein</fullName>
    </submittedName>
</protein>
<organism evidence="1 2">
    <name type="scientific">Legionella antarctica</name>
    <dbReference type="NCBI Taxonomy" id="2708020"/>
    <lineage>
        <taxon>Bacteria</taxon>
        <taxon>Pseudomonadati</taxon>
        <taxon>Pseudomonadota</taxon>
        <taxon>Gammaproteobacteria</taxon>
        <taxon>Legionellales</taxon>
        <taxon>Legionellaceae</taxon>
        <taxon>Legionella</taxon>
    </lineage>
</organism>
<dbReference type="EMBL" id="AP022841">
    <property type="protein sequence ID" value="BCA97344.1"/>
    <property type="molecule type" value="Genomic_DNA"/>
</dbReference>